<dbReference type="Proteomes" id="UP000789901">
    <property type="component" value="Unassembled WGS sequence"/>
</dbReference>
<evidence type="ECO:0000256" key="1">
    <source>
        <dbReference type="SAM" id="MobiDB-lite"/>
    </source>
</evidence>
<dbReference type="EMBL" id="CAJVQB010016147">
    <property type="protein sequence ID" value="CAG8778571.1"/>
    <property type="molecule type" value="Genomic_DNA"/>
</dbReference>
<dbReference type="Gene3D" id="3.30.70.2760">
    <property type="match status" value="1"/>
</dbReference>
<evidence type="ECO:0000313" key="3">
    <source>
        <dbReference type="EMBL" id="CAG8778571.1"/>
    </source>
</evidence>
<dbReference type="Pfam" id="PF19276">
    <property type="entry name" value="HD_assoc_2"/>
    <property type="match status" value="1"/>
</dbReference>
<feature type="non-terminal residue" evidence="3">
    <location>
        <position position="494"/>
    </location>
</feature>
<comment type="caution">
    <text evidence="3">The sequence shown here is derived from an EMBL/GenBank/DDBJ whole genome shotgun (WGS) entry which is preliminary data.</text>
</comment>
<feature type="compositionally biased region" description="Basic and acidic residues" evidence="1">
    <location>
        <begin position="472"/>
        <end position="488"/>
    </location>
</feature>
<dbReference type="Gene3D" id="1.10.3210.10">
    <property type="entry name" value="Hypothetical protein af1432"/>
    <property type="match status" value="1"/>
</dbReference>
<feature type="region of interest" description="Disordered" evidence="1">
    <location>
        <begin position="454"/>
        <end position="494"/>
    </location>
</feature>
<accession>A0ABN7VJR1</accession>
<dbReference type="CDD" id="cd00077">
    <property type="entry name" value="HDc"/>
    <property type="match status" value="1"/>
</dbReference>
<evidence type="ECO:0000313" key="4">
    <source>
        <dbReference type="Proteomes" id="UP000789901"/>
    </source>
</evidence>
<protein>
    <submittedName>
        <fullName evidence="3">14468_t:CDS:1</fullName>
    </submittedName>
</protein>
<dbReference type="PROSITE" id="PS51831">
    <property type="entry name" value="HD"/>
    <property type="match status" value="1"/>
</dbReference>
<dbReference type="SUPFAM" id="SSF109604">
    <property type="entry name" value="HD-domain/PDEase-like"/>
    <property type="match status" value="1"/>
</dbReference>
<dbReference type="InterPro" id="IPR006674">
    <property type="entry name" value="HD_domain"/>
</dbReference>
<name>A0ABN7VJR1_GIGMA</name>
<sequence>MDANKLIKDPIHGYIEFEDWLIQFIDTPQFQRLRDIKQLGIAFYVFPGATHTRFEHSLGTAHLAYNLTKRLQEQQEKNDDDDRNLKCVTLAALCHDLGHGPYSHLFDRDFIKEYLGIGWKHEEGSLTMFEDLINKNPIDLESMGLKRPDDVEIIKALIKGDPKYLTKSTRNIPKYLFNIVNNGKNSLDVDKFDYFARDCYYSGVKIQFDFHRLMRLSRVMDDEIVYYYKECYLIYELFHTRYSLCKTVYKHRVVRTIEHMICDVLKQAKQYLEKKFEVERFEDLINDGEKYIQLSDSIFYEIEHSKDEELTRSKEIIKQIKKRKLYKLVDECLTEKKKDSEKKNINKQILDEIINCVENVDCNDVIVDWISFDYCKKDKNPVKFVKFYDFDNNKKPFLIKEIKKADVSYFLPKVYKEEIVRIYLRTKENDTKDKLKTKIKAAFRRKAKYLNLIKEEDESNSESEDGNDNSDGAEKKSEKDEKDKRSGTSDETSQ</sequence>
<dbReference type="InterPro" id="IPR045509">
    <property type="entry name" value="HD_assoc_2"/>
</dbReference>
<reference evidence="3 4" key="1">
    <citation type="submission" date="2021-06" db="EMBL/GenBank/DDBJ databases">
        <authorList>
            <person name="Kallberg Y."/>
            <person name="Tangrot J."/>
            <person name="Rosling A."/>
        </authorList>
    </citation>
    <scope>NUCLEOTIDE SEQUENCE [LARGE SCALE GENOMIC DNA]</scope>
    <source>
        <strain evidence="3 4">120-4 pot B 10/14</strain>
    </source>
</reference>
<feature type="domain" description="HD" evidence="2">
    <location>
        <begin position="53"/>
        <end position="195"/>
    </location>
</feature>
<evidence type="ECO:0000259" key="2">
    <source>
        <dbReference type="PROSITE" id="PS51831"/>
    </source>
</evidence>
<keyword evidence="4" id="KW-1185">Reference proteome</keyword>
<dbReference type="Pfam" id="PF01966">
    <property type="entry name" value="HD"/>
    <property type="match status" value="1"/>
</dbReference>
<dbReference type="InterPro" id="IPR003607">
    <property type="entry name" value="HD/PDEase_dom"/>
</dbReference>
<gene>
    <name evidence="3" type="ORF">GMARGA_LOCUS19393</name>
</gene>
<feature type="compositionally biased region" description="Acidic residues" evidence="1">
    <location>
        <begin position="455"/>
        <end position="468"/>
    </location>
</feature>
<dbReference type="SMART" id="SM00471">
    <property type="entry name" value="HDc"/>
    <property type="match status" value="1"/>
</dbReference>
<organism evidence="3 4">
    <name type="scientific">Gigaspora margarita</name>
    <dbReference type="NCBI Taxonomy" id="4874"/>
    <lineage>
        <taxon>Eukaryota</taxon>
        <taxon>Fungi</taxon>
        <taxon>Fungi incertae sedis</taxon>
        <taxon>Mucoromycota</taxon>
        <taxon>Glomeromycotina</taxon>
        <taxon>Glomeromycetes</taxon>
        <taxon>Diversisporales</taxon>
        <taxon>Gigasporaceae</taxon>
        <taxon>Gigaspora</taxon>
    </lineage>
</organism>
<proteinExistence type="predicted"/>
<dbReference type="InterPro" id="IPR050135">
    <property type="entry name" value="dGTPase-like"/>
</dbReference>
<dbReference type="PANTHER" id="PTHR11373:SF4">
    <property type="entry name" value="DEOXYNUCLEOSIDE TRIPHOSPHATE TRIPHOSPHOHYDROLASE SAMHD1"/>
    <property type="match status" value="1"/>
</dbReference>
<dbReference type="PANTHER" id="PTHR11373">
    <property type="entry name" value="DEOXYNUCLEOSIDE TRIPHOSPHATE TRIPHOSPHOHYDROLASE"/>
    <property type="match status" value="1"/>
</dbReference>